<evidence type="ECO:0000256" key="11">
    <source>
        <dbReference type="ARBA" id="ARBA00023239"/>
    </source>
</evidence>
<comment type="similarity">
    <text evidence="4">Belongs to the TrpB family.</text>
</comment>
<dbReference type="Gene3D" id="3.40.50.1100">
    <property type="match status" value="3"/>
</dbReference>
<dbReference type="PIRSF" id="PIRSF500824">
    <property type="entry name" value="TrpB_prok"/>
    <property type="match status" value="1"/>
</dbReference>
<evidence type="ECO:0000256" key="1">
    <source>
        <dbReference type="ARBA" id="ARBA00001933"/>
    </source>
</evidence>
<evidence type="ECO:0000256" key="9">
    <source>
        <dbReference type="ARBA" id="ARBA00022898"/>
    </source>
</evidence>
<dbReference type="Proteomes" id="UP000029548">
    <property type="component" value="Unassembled WGS sequence"/>
</dbReference>
<dbReference type="GO" id="GO:0052684">
    <property type="term" value="F:L-serine hydro-lyase (adding indole, L-tryptophan-forming) activity"/>
    <property type="evidence" value="ECO:0007669"/>
    <property type="project" value="TreeGrafter"/>
</dbReference>
<evidence type="ECO:0000256" key="12">
    <source>
        <dbReference type="ARBA" id="ARBA00049047"/>
    </source>
</evidence>
<evidence type="ECO:0000256" key="3">
    <source>
        <dbReference type="ARBA" id="ARBA00004733"/>
    </source>
</evidence>
<name>A0A095Y057_9CORY</name>
<feature type="compositionally biased region" description="Low complexity" evidence="13">
    <location>
        <begin position="8"/>
        <end position="19"/>
    </location>
</feature>
<dbReference type="PANTHER" id="PTHR48077:SF6">
    <property type="entry name" value="TRYPTOPHAN SYNTHASE"/>
    <property type="match status" value="1"/>
</dbReference>
<dbReference type="Pfam" id="PF00291">
    <property type="entry name" value="PALP"/>
    <property type="match status" value="1"/>
</dbReference>
<evidence type="ECO:0000259" key="14">
    <source>
        <dbReference type="Pfam" id="PF00291"/>
    </source>
</evidence>
<comment type="caution">
    <text evidence="15">The sequence shown here is derived from an EMBL/GenBank/DDBJ whole genome shotgun (WGS) entry which is preliminary data.</text>
</comment>
<feature type="domain" description="Tryptophan synthase beta chain-like PALP" evidence="14">
    <location>
        <begin position="94"/>
        <end position="448"/>
    </location>
</feature>
<protein>
    <recommendedName>
        <fullName evidence="6">tryptophan synthase</fullName>
        <ecNumber evidence="6">4.2.1.20</ecNumber>
    </recommendedName>
</protein>
<dbReference type="InterPro" id="IPR006316">
    <property type="entry name" value="Trp_synth_b-like"/>
</dbReference>
<dbReference type="PROSITE" id="PS00168">
    <property type="entry name" value="TRP_SYNTHASE_BETA"/>
    <property type="match status" value="1"/>
</dbReference>
<proteinExistence type="inferred from homology"/>
<dbReference type="EC" id="4.2.1.20" evidence="6"/>
<keyword evidence="7" id="KW-0028">Amino-acid biosynthesis</keyword>
<comment type="catalytic activity">
    <reaction evidence="12">
        <text>(1S,2R)-1-C-(indol-3-yl)glycerol 3-phosphate + L-serine = D-glyceraldehyde 3-phosphate + L-tryptophan + H2O</text>
        <dbReference type="Rhea" id="RHEA:10532"/>
        <dbReference type="ChEBI" id="CHEBI:15377"/>
        <dbReference type="ChEBI" id="CHEBI:33384"/>
        <dbReference type="ChEBI" id="CHEBI:57912"/>
        <dbReference type="ChEBI" id="CHEBI:58866"/>
        <dbReference type="ChEBI" id="CHEBI:59776"/>
        <dbReference type="EC" id="4.2.1.20"/>
    </reaction>
</comment>
<dbReference type="GO" id="GO:0005737">
    <property type="term" value="C:cytoplasm"/>
    <property type="evidence" value="ECO:0007669"/>
    <property type="project" value="TreeGrafter"/>
</dbReference>
<reference evidence="15 16" key="1">
    <citation type="submission" date="2014-07" db="EMBL/GenBank/DDBJ databases">
        <authorList>
            <person name="McCorrison J."/>
            <person name="Sanka R."/>
            <person name="Torralba M."/>
            <person name="Gillis M."/>
            <person name="Haft D.H."/>
            <person name="Methe B."/>
            <person name="Sutton G."/>
            <person name="Nelson K.E."/>
        </authorList>
    </citation>
    <scope>NUCLEOTIDE SEQUENCE [LARGE SCALE GENOMIC DNA]</scope>
    <source>
        <strain evidence="15 16">DNF00450</strain>
    </source>
</reference>
<evidence type="ECO:0000256" key="10">
    <source>
        <dbReference type="ARBA" id="ARBA00023141"/>
    </source>
</evidence>
<evidence type="ECO:0000313" key="16">
    <source>
        <dbReference type="Proteomes" id="UP000029548"/>
    </source>
</evidence>
<keyword evidence="8" id="KW-0822">Tryptophan biosynthesis</keyword>
<organism evidence="15 16">
    <name type="scientific">Corynebacterium freneyi DNF00450</name>
    <dbReference type="NCBI Taxonomy" id="1287475"/>
    <lineage>
        <taxon>Bacteria</taxon>
        <taxon>Bacillati</taxon>
        <taxon>Actinomycetota</taxon>
        <taxon>Actinomycetes</taxon>
        <taxon>Mycobacteriales</taxon>
        <taxon>Corynebacteriaceae</taxon>
        <taxon>Corynebacterium</taxon>
    </lineage>
</organism>
<dbReference type="GO" id="GO:0004834">
    <property type="term" value="F:tryptophan synthase activity"/>
    <property type="evidence" value="ECO:0007669"/>
    <property type="project" value="UniProtKB-EC"/>
</dbReference>
<feature type="region of interest" description="Disordered" evidence="13">
    <location>
        <begin position="304"/>
        <end position="325"/>
    </location>
</feature>
<dbReference type="InterPro" id="IPR001926">
    <property type="entry name" value="TrpB-like_PALP"/>
</dbReference>
<keyword evidence="9" id="KW-0663">Pyridoxal phosphate</keyword>
<feature type="region of interest" description="Disordered" evidence="13">
    <location>
        <begin position="1"/>
        <end position="21"/>
    </location>
</feature>
<dbReference type="AlphaFoldDB" id="A0A095Y057"/>
<evidence type="ECO:0000256" key="7">
    <source>
        <dbReference type="ARBA" id="ARBA00022605"/>
    </source>
</evidence>
<dbReference type="InterPro" id="IPR006653">
    <property type="entry name" value="Trp_synth_b_CS"/>
</dbReference>
<evidence type="ECO:0000256" key="5">
    <source>
        <dbReference type="ARBA" id="ARBA00011270"/>
    </source>
</evidence>
<comment type="pathway">
    <text evidence="3">Amino-acid biosynthesis; L-tryptophan biosynthesis; L-tryptophan from chorismate: step 5/5.</text>
</comment>
<comment type="function">
    <text evidence="2">The beta subunit is responsible for the synthesis of L-tryptophan from indole and L-serine.</text>
</comment>
<evidence type="ECO:0000256" key="13">
    <source>
        <dbReference type="SAM" id="MobiDB-lite"/>
    </source>
</evidence>
<dbReference type="PIRSF" id="PIRSF001413">
    <property type="entry name" value="Trp_syn_beta"/>
    <property type="match status" value="1"/>
</dbReference>
<dbReference type="eggNOG" id="COG1350">
    <property type="taxonomic scope" value="Bacteria"/>
</dbReference>
<comment type="cofactor">
    <cofactor evidence="1">
        <name>pyridoxal 5'-phosphate</name>
        <dbReference type="ChEBI" id="CHEBI:597326"/>
    </cofactor>
</comment>
<keyword evidence="10" id="KW-0057">Aromatic amino acid biosynthesis</keyword>
<evidence type="ECO:0000313" key="15">
    <source>
        <dbReference type="EMBL" id="KGF15785.1"/>
    </source>
</evidence>
<evidence type="ECO:0000256" key="4">
    <source>
        <dbReference type="ARBA" id="ARBA00009982"/>
    </source>
</evidence>
<dbReference type="NCBIfam" id="NF009057">
    <property type="entry name" value="PRK12391.1"/>
    <property type="match status" value="1"/>
</dbReference>
<evidence type="ECO:0000256" key="6">
    <source>
        <dbReference type="ARBA" id="ARBA00012043"/>
    </source>
</evidence>
<dbReference type="GO" id="GO:0030170">
    <property type="term" value="F:pyridoxal phosphate binding"/>
    <property type="evidence" value="ECO:0007669"/>
    <property type="project" value="InterPro"/>
</dbReference>
<dbReference type="EMBL" id="JRNE01000069">
    <property type="protein sequence ID" value="KGF15785.1"/>
    <property type="molecule type" value="Genomic_DNA"/>
</dbReference>
<dbReference type="UniPathway" id="UPA00035">
    <property type="reaction ID" value="UER00044"/>
</dbReference>
<gene>
    <name evidence="15" type="ORF">HMPREF1650_10340</name>
</gene>
<sequence>MTTQARPGTDANGTNGANGEMTKAILPDSALPTHWYNLAADFPEPLPPHLHPGTREPLKPEEMEPIFASGLVEQEFSTDRWIEIPEPIREIYRLWRPSPLGRARRLEKELGTSARIYYKNESVSPIGSHKPNTSVAQAYYNMLDGIENLTTETGAGQWGASLAFAAQFFGLGVEVWQVRASYDSKPYRRMLMEVYGGSVHPSPSDLTEAGRAILAKDPDTPGSLGMAVSEAIEVAVNGKNSRYALGSVLNHVMLHQTIIGQEAAAQLAMFGETGPDVVVGCAGGGSNLAGLTFPFIGHSLTGSVLDDGGRSSTPTSSSGAKRDAKKFVGDDAPRIIAAEPAKCPSLTKGEYRYDHGDVAGLTPLLKMHTLGSDFVPDPIHAGGLRYHAMAPMVSHAVELGLMETTTVEQEDAFAAGVRFARCEGTVPAPESNHAIAAACAEAAKYEGEPGSGPAILIGLSGNGFLDLPAYSKFI</sequence>
<dbReference type="PANTHER" id="PTHR48077">
    <property type="entry name" value="TRYPTOPHAN SYNTHASE-RELATED"/>
    <property type="match status" value="1"/>
</dbReference>
<dbReference type="SUPFAM" id="SSF53686">
    <property type="entry name" value="Tryptophan synthase beta subunit-like PLP-dependent enzymes"/>
    <property type="match status" value="1"/>
</dbReference>
<comment type="subunit">
    <text evidence="5">Tetramer of two alpha and two beta chains.</text>
</comment>
<evidence type="ECO:0000256" key="2">
    <source>
        <dbReference type="ARBA" id="ARBA00002786"/>
    </source>
</evidence>
<accession>A0A095Y057</accession>
<dbReference type="InterPro" id="IPR023026">
    <property type="entry name" value="Trp_synth_beta/beta-like"/>
</dbReference>
<keyword evidence="11 15" id="KW-0456">Lyase</keyword>
<evidence type="ECO:0000256" key="8">
    <source>
        <dbReference type="ARBA" id="ARBA00022822"/>
    </source>
</evidence>
<dbReference type="InterPro" id="IPR036052">
    <property type="entry name" value="TrpB-like_PALP_sf"/>
</dbReference>